<evidence type="ECO:0000256" key="1">
    <source>
        <dbReference type="SAM" id="SignalP"/>
    </source>
</evidence>
<dbReference type="InterPro" id="IPR032710">
    <property type="entry name" value="NTF2-like_dom_sf"/>
</dbReference>
<feature type="chain" id="PRO_5046904816" evidence="1">
    <location>
        <begin position="23"/>
        <end position="154"/>
    </location>
</feature>
<dbReference type="Pfam" id="PF14534">
    <property type="entry name" value="DUF4440"/>
    <property type="match status" value="1"/>
</dbReference>
<feature type="domain" description="DUF4440" evidence="2">
    <location>
        <begin position="36"/>
        <end position="141"/>
    </location>
</feature>
<dbReference type="InterPro" id="IPR027843">
    <property type="entry name" value="DUF4440"/>
</dbReference>
<evidence type="ECO:0000259" key="2">
    <source>
        <dbReference type="Pfam" id="PF14534"/>
    </source>
</evidence>
<dbReference type="SUPFAM" id="SSF54427">
    <property type="entry name" value="NTF2-like"/>
    <property type="match status" value="1"/>
</dbReference>
<feature type="signal peptide" evidence="1">
    <location>
        <begin position="1"/>
        <end position="22"/>
    </location>
</feature>
<dbReference type="Gene3D" id="3.10.450.50">
    <property type="match status" value="1"/>
</dbReference>
<keyword evidence="1" id="KW-0732">Signal</keyword>
<dbReference type="EMBL" id="JALMLT010000002">
    <property type="protein sequence ID" value="MDT8758524.1"/>
    <property type="molecule type" value="Genomic_DNA"/>
</dbReference>
<reference evidence="3" key="1">
    <citation type="submission" date="2022-04" db="EMBL/GenBank/DDBJ databases">
        <title>Tomato heritable bacteria conferring resistance against bacterial wilt.</title>
        <authorList>
            <person name="Yin J."/>
        </authorList>
    </citation>
    <scope>NUCLEOTIDE SEQUENCE</scope>
    <source>
        <strain evidence="3">Cra20</strain>
    </source>
</reference>
<sequence>MRTAGTPAAAAVLLLLSTPASARAVQTNTQAAENLLQIADAFDRAQLTKDAAALERMIGDELIFIESSGRRLDKAAFIAGWTAPGDRFDPIRLVDRHLVPLGPDAFMVTAQTVLTGTSGGKRFTSAIRFTDTFRRTRGRWQAVHIQVTRLAAAD</sequence>
<name>A0ABU3N1U2_9SPHN</name>
<protein>
    <submittedName>
        <fullName evidence="3">Nuclear transport factor 2 family protein</fullName>
    </submittedName>
</protein>
<comment type="caution">
    <text evidence="3">The sequence shown here is derived from an EMBL/GenBank/DDBJ whole genome shotgun (WGS) entry which is preliminary data.</text>
</comment>
<organism evidence="3">
    <name type="scientific">Sphingomonas psychrotolerans</name>
    <dbReference type="NCBI Taxonomy" id="1327635"/>
    <lineage>
        <taxon>Bacteria</taxon>
        <taxon>Pseudomonadati</taxon>
        <taxon>Pseudomonadota</taxon>
        <taxon>Alphaproteobacteria</taxon>
        <taxon>Sphingomonadales</taxon>
        <taxon>Sphingomonadaceae</taxon>
        <taxon>Sphingomonas</taxon>
    </lineage>
</organism>
<proteinExistence type="predicted"/>
<accession>A0ABU3N1U2</accession>
<evidence type="ECO:0000313" key="3">
    <source>
        <dbReference type="EMBL" id="MDT8758524.1"/>
    </source>
</evidence>
<gene>
    <name evidence="3" type="ORF">MZO42_07425</name>
</gene>